<dbReference type="InterPro" id="IPR029526">
    <property type="entry name" value="PGBD"/>
</dbReference>
<dbReference type="OrthoDB" id="118105at2759"/>
<proteinExistence type="predicted"/>
<organism evidence="3 4">
    <name type="scientific">Parnassius apollo</name>
    <name type="common">Apollo butterfly</name>
    <name type="synonym">Papilio apollo</name>
    <dbReference type="NCBI Taxonomy" id="110799"/>
    <lineage>
        <taxon>Eukaryota</taxon>
        <taxon>Metazoa</taxon>
        <taxon>Ecdysozoa</taxon>
        <taxon>Arthropoda</taxon>
        <taxon>Hexapoda</taxon>
        <taxon>Insecta</taxon>
        <taxon>Pterygota</taxon>
        <taxon>Neoptera</taxon>
        <taxon>Endopterygota</taxon>
        <taxon>Lepidoptera</taxon>
        <taxon>Glossata</taxon>
        <taxon>Ditrysia</taxon>
        <taxon>Papilionoidea</taxon>
        <taxon>Papilionidae</taxon>
        <taxon>Parnassiinae</taxon>
        <taxon>Parnassini</taxon>
        <taxon>Parnassius</taxon>
        <taxon>Parnassius</taxon>
    </lineage>
</organism>
<keyword evidence="1" id="KW-0472">Membrane</keyword>
<evidence type="ECO:0000259" key="2">
    <source>
        <dbReference type="Pfam" id="PF13843"/>
    </source>
</evidence>
<evidence type="ECO:0000256" key="1">
    <source>
        <dbReference type="SAM" id="Phobius"/>
    </source>
</evidence>
<evidence type="ECO:0000313" key="4">
    <source>
        <dbReference type="Proteomes" id="UP000691718"/>
    </source>
</evidence>
<sequence length="285" mass="32705">MDISKKTALIEVLLLEDLPDGSEDSDVGVSDEEIVKDLQVPLSRGFDDYFEEAIERVLAEIPPSPTNEEVPSGCSVDQTRGIYIKKIQIYQGKDEEMSAKFSKYSLGERVVLELTEQEWGKEKIVYFDNFFTSVALLEKLKTENTYACGTVRSNRKGLPPNMLPDSKMKRGESDYRFSNLDIGYWKWKDNKVVHLLSNFHGNEEATVSRKEKNGSKSTITCPMAVKHYNTYMGGVDTADRLRALYCIDRKSLKWWYRLFWGLLDIAFVNVFVIHGVIFENRKVLP</sequence>
<dbReference type="Pfam" id="PF13843">
    <property type="entry name" value="DDE_Tnp_1_7"/>
    <property type="match status" value="1"/>
</dbReference>
<comment type="caution">
    <text evidence="3">The sequence shown here is derived from an EMBL/GenBank/DDBJ whole genome shotgun (WGS) entry which is preliminary data.</text>
</comment>
<reference evidence="3" key="1">
    <citation type="submission" date="2021-04" db="EMBL/GenBank/DDBJ databases">
        <authorList>
            <person name="Tunstrom K."/>
        </authorList>
    </citation>
    <scope>NUCLEOTIDE SEQUENCE</scope>
</reference>
<dbReference type="EMBL" id="CAJQZP010001560">
    <property type="protein sequence ID" value="CAG5054499.1"/>
    <property type="molecule type" value="Genomic_DNA"/>
</dbReference>
<dbReference type="AlphaFoldDB" id="A0A8S3YBX6"/>
<gene>
    <name evidence="3" type="ORF">PAPOLLO_LOCUS25973</name>
</gene>
<accession>A0A8S3YBX6</accession>
<protein>
    <submittedName>
        <fullName evidence="3">(apollo) hypothetical protein</fullName>
    </submittedName>
</protein>
<keyword evidence="4" id="KW-1185">Reference proteome</keyword>
<keyword evidence="1" id="KW-1133">Transmembrane helix</keyword>
<feature type="transmembrane region" description="Helical" evidence="1">
    <location>
        <begin position="258"/>
        <end position="278"/>
    </location>
</feature>
<name>A0A8S3YBX6_PARAO</name>
<feature type="domain" description="PiggyBac transposable element-derived protein" evidence="2">
    <location>
        <begin position="83"/>
        <end position="269"/>
    </location>
</feature>
<keyword evidence="1" id="KW-0812">Transmembrane</keyword>
<dbReference type="Proteomes" id="UP000691718">
    <property type="component" value="Unassembled WGS sequence"/>
</dbReference>
<dbReference type="PANTHER" id="PTHR46599:SF3">
    <property type="entry name" value="PIGGYBAC TRANSPOSABLE ELEMENT-DERIVED PROTEIN 4"/>
    <property type="match status" value="1"/>
</dbReference>
<dbReference type="PANTHER" id="PTHR46599">
    <property type="entry name" value="PIGGYBAC TRANSPOSABLE ELEMENT-DERIVED PROTEIN 4"/>
    <property type="match status" value="1"/>
</dbReference>
<evidence type="ECO:0000313" key="3">
    <source>
        <dbReference type="EMBL" id="CAG5054499.1"/>
    </source>
</evidence>